<evidence type="ECO:0000256" key="9">
    <source>
        <dbReference type="HAMAP-Rule" id="MF_00911"/>
    </source>
</evidence>
<reference evidence="12 13" key="2">
    <citation type="submission" date="2018-03" db="EMBL/GenBank/DDBJ databases">
        <authorList>
            <person name="Keele B.F."/>
        </authorList>
    </citation>
    <scope>NUCLEOTIDE SEQUENCE [LARGE SCALE GENOMIC DNA]</scope>
    <source>
        <strain evidence="12 13">D13</strain>
    </source>
</reference>
<keyword evidence="3 9" id="KW-0997">Cell inner membrane</keyword>
<dbReference type="InterPro" id="IPR005548">
    <property type="entry name" value="Cell_div_FtsQ/DivIB_C"/>
</dbReference>
<dbReference type="RefSeq" id="WP_106889849.1">
    <property type="nucleotide sequence ID" value="NZ_CP027860.1"/>
</dbReference>
<feature type="domain" description="POTRA" evidence="11">
    <location>
        <begin position="36"/>
        <end position="105"/>
    </location>
</feature>
<dbReference type="KEGG" id="xba:C7S18_01320"/>
<dbReference type="InterPro" id="IPR013685">
    <property type="entry name" value="POTRA_FtsQ_type"/>
</dbReference>
<dbReference type="Gene3D" id="3.10.20.310">
    <property type="entry name" value="membrane protein fhac"/>
    <property type="match status" value="1"/>
</dbReference>
<reference evidence="12 13" key="1">
    <citation type="submission" date="2018-03" db="EMBL/GenBank/DDBJ databases">
        <title>Ahniella affigens gen. nov., sp. nov., a gammaproteobacterium isolated from sandy soil near a stream.</title>
        <authorList>
            <person name="Ko Y."/>
            <person name="Kim J.-H."/>
        </authorList>
    </citation>
    <scope>NUCLEOTIDE SEQUENCE [LARGE SCALE GENOMIC DNA]</scope>
    <source>
        <strain evidence="12 13">D13</strain>
    </source>
</reference>
<comment type="subunit">
    <text evidence="9">Part of a complex composed of FtsB, FtsL and FtsQ.</text>
</comment>
<dbReference type="GO" id="GO:0043093">
    <property type="term" value="P:FtsZ-dependent cytokinesis"/>
    <property type="evidence" value="ECO:0007669"/>
    <property type="project" value="UniProtKB-UniRule"/>
</dbReference>
<keyword evidence="13" id="KW-1185">Reference proteome</keyword>
<keyword evidence="2 9" id="KW-1003">Cell membrane</keyword>
<dbReference type="GO" id="GO:0005886">
    <property type="term" value="C:plasma membrane"/>
    <property type="evidence" value="ECO:0007669"/>
    <property type="project" value="UniProtKB-SubCell"/>
</dbReference>
<dbReference type="PANTHER" id="PTHR35851:SF1">
    <property type="entry name" value="CELL DIVISION PROTEIN FTSQ"/>
    <property type="match status" value="1"/>
</dbReference>
<dbReference type="GO" id="GO:0090529">
    <property type="term" value="P:cell septum assembly"/>
    <property type="evidence" value="ECO:0007669"/>
    <property type="project" value="InterPro"/>
</dbReference>
<evidence type="ECO:0000259" key="11">
    <source>
        <dbReference type="PROSITE" id="PS51779"/>
    </source>
</evidence>
<evidence type="ECO:0000313" key="12">
    <source>
        <dbReference type="EMBL" id="AVP95920.1"/>
    </source>
</evidence>
<evidence type="ECO:0000256" key="4">
    <source>
        <dbReference type="ARBA" id="ARBA00022618"/>
    </source>
</evidence>
<evidence type="ECO:0000256" key="3">
    <source>
        <dbReference type="ARBA" id="ARBA00022519"/>
    </source>
</evidence>
<dbReference type="PANTHER" id="PTHR35851">
    <property type="entry name" value="CELL DIVISION PROTEIN FTSQ"/>
    <property type="match status" value="1"/>
</dbReference>
<comment type="function">
    <text evidence="9">Essential cell division protein. May link together the upstream cell division proteins, which are predominantly cytoplasmic, with the downstream cell division proteins, which are predominantly periplasmic. May control correct divisome assembly.</text>
</comment>
<dbReference type="Proteomes" id="UP000241074">
    <property type="component" value="Chromosome"/>
</dbReference>
<dbReference type="InterPro" id="IPR026579">
    <property type="entry name" value="FtsQ"/>
</dbReference>
<dbReference type="Pfam" id="PF03799">
    <property type="entry name" value="FtsQ_DivIB_C"/>
    <property type="match status" value="1"/>
</dbReference>
<dbReference type="InterPro" id="IPR045335">
    <property type="entry name" value="FtsQ_C_sf"/>
</dbReference>
<evidence type="ECO:0000256" key="8">
    <source>
        <dbReference type="ARBA" id="ARBA00023306"/>
    </source>
</evidence>
<dbReference type="OrthoDB" id="9790370at2"/>
<accession>A0A2P1PM48</accession>
<feature type="compositionally biased region" description="Low complexity" evidence="10">
    <location>
        <begin position="240"/>
        <end position="250"/>
    </location>
</feature>
<proteinExistence type="inferred from homology"/>
<organism evidence="12 13">
    <name type="scientific">Ahniella affigens</name>
    <dbReference type="NCBI Taxonomy" id="2021234"/>
    <lineage>
        <taxon>Bacteria</taxon>
        <taxon>Pseudomonadati</taxon>
        <taxon>Pseudomonadota</taxon>
        <taxon>Gammaproteobacteria</taxon>
        <taxon>Lysobacterales</taxon>
        <taxon>Rhodanobacteraceae</taxon>
        <taxon>Ahniella</taxon>
    </lineage>
</organism>
<sequence length="262" mass="29632">MQIRQALVWIGWMLLGAALVLPVLAWQGNWFNASHWPIRSLRVESEGRSVSVAEIRARVAAVTQTGFFGVNLADVRAAVMQNPWVERVEVRRQFPDRLVLRVDERQPIASFGQAELLSSRGDLFAVPKDYWPENLPKLDGPASERVRVYNFWREAEQRFQRYGLSVVVARMSGRGAYELELNNGCLLLFARQPRLDVLDRFLPALDVLSVSERDRLAKVDLRYANGYVVVWRPPPKPETEPTVTPAEPAAPVVPPDAPKEPA</sequence>
<comment type="subcellular location">
    <subcellularLocation>
        <location evidence="9">Cell inner membrane</location>
        <topology evidence="9">Single-pass type II membrane protein</topology>
    </subcellularLocation>
    <subcellularLocation>
        <location evidence="1">Membrane</location>
    </subcellularLocation>
    <text evidence="9">Localizes to the division septum.</text>
</comment>
<dbReference type="Gene3D" id="3.40.50.11690">
    <property type="entry name" value="Cell division protein FtsQ/DivIB"/>
    <property type="match status" value="1"/>
</dbReference>
<dbReference type="InterPro" id="IPR034746">
    <property type="entry name" value="POTRA"/>
</dbReference>
<name>A0A2P1PM48_9GAMM</name>
<evidence type="ECO:0000256" key="5">
    <source>
        <dbReference type="ARBA" id="ARBA00022692"/>
    </source>
</evidence>
<dbReference type="EMBL" id="CP027860">
    <property type="protein sequence ID" value="AVP95920.1"/>
    <property type="molecule type" value="Genomic_DNA"/>
</dbReference>
<evidence type="ECO:0000256" key="1">
    <source>
        <dbReference type="ARBA" id="ARBA00004370"/>
    </source>
</evidence>
<feature type="region of interest" description="Disordered" evidence="10">
    <location>
        <begin position="233"/>
        <end position="262"/>
    </location>
</feature>
<evidence type="ECO:0000313" key="13">
    <source>
        <dbReference type="Proteomes" id="UP000241074"/>
    </source>
</evidence>
<evidence type="ECO:0000256" key="6">
    <source>
        <dbReference type="ARBA" id="ARBA00022989"/>
    </source>
</evidence>
<dbReference type="HAMAP" id="MF_00911">
    <property type="entry name" value="FtsQ_subfam"/>
    <property type="match status" value="1"/>
</dbReference>
<dbReference type="AlphaFoldDB" id="A0A2P1PM48"/>
<dbReference type="PROSITE" id="PS51779">
    <property type="entry name" value="POTRA"/>
    <property type="match status" value="1"/>
</dbReference>
<keyword evidence="4 9" id="KW-0132">Cell division</keyword>
<dbReference type="GO" id="GO:0032153">
    <property type="term" value="C:cell division site"/>
    <property type="evidence" value="ECO:0007669"/>
    <property type="project" value="UniProtKB-UniRule"/>
</dbReference>
<gene>
    <name evidence="9" type="primary">ftsQ</name>
    <name evidence="12" type="ORF">C7S18_01320</name>
</gene>
<keyword evidence="6 9" id="KW-1133">Transmembrane helix</keyword>
<protein>
    <recommendedName>
        <fullName evidence="9">Cell division protein FtsQ</fullName>
    </recommendedName>
</protein>
<keyword evidence="5 9" id="KW-0812">Transmembrane</keyword>
<evidence type="ECO:0000256" key="7">
    <source>
        <dbReference type="ARBA" id="ARBA00023136"/>
    </source>
</evidence>
<dbReference type="Pfam" id="PF08478">
    <property type="entry name" value="POTRA_1"/>
    <property type="match status" value="1"/>
</dbReference>
<keyword evidence="8 9" id="KW-0131">Cell cycle</keyword>
<evidence type="ECO:0000256" key="10">
    <source>
        <dbReference type="SAM" id="MobiDB-lite"/>
    </source>
</evidence>
<evidence type="ECO:0000256" key="2">
    <source>
        <dbReference type="ARBA" id="ARBA00022475"/>
    </source>
</evidence>
<keyword evidence="7 9" id="KW-0472">Membrane</keyword>
<comment type="similarity">
    <text evidence="9">Belongs to the FtsQ/DivIB family. FtsQ subfamily.</text>
</comment>